<evidence type="ECO:0000256" key="1">
    <source>
        <dbReference type="SAM" id="MobiDB-lite"/>
    </source>
</evidence>
<feature type="compositionally biased region" description="Basic residues" evidence="1">
    <location>
        <begin position="173"/>
        <end position="189"/>
    </location>
</feature>
<organism evidence="2">
    <name type="scientific">uncultured Mycobacteriales bacterium</name>
    <dbReference type="NCBI Taxonomy" id="581187"/>
    <lineage>
        <taxon>Bacteria</taxon>
        <taxon>Bacillati</taxon>
        <taxon>Actinomycetota</taxon>
        <taxon>Actinomycetes</taxon>
        <taxon>Mycobacteriales</taxon>
        <taxon>environmental samples</taxon>
    </lineage>
</organism>
<feature type="compositionally biased region" description="Basic residues" evidence="1">
    <location>
        <begin position="53"/>
        <end position="67"/>
    </location>
</feature>
<feature type="compositionally biased region" description="Basic and acidic residues" evidence="1">
    <location>
        <begin position="30"/>
        <end position="44"/>
    </location>
</feature>
<protein>
    <submittedName>
        <fullName evidence="2">Uncharacterized protein</fullName>
    </submittedName>
</protein>
<dbReference type="AlphaFoldDB" id="A0A6J4K000"/>
<feature type="compositionally biased region" description="Low complexity" evidence="1">
    <location>
        <begin position="163"/>
        <end position="172"/>
    </location>
</feature>
<sequence>GFRAFRTCRFDDRPGSRSGCPRAPPGRSPAGRERQPAGHPDRRPGPLRPARLREHHHPRDRPGRQRRPGAGAPLLPVQAGRLRRRGRGGVRAGRARTGRARARSGRDGRAAGPGVPHPVGGGRAGQPAAGGHPLGDVVPGVGPDPARADRRGRARHADRRPRAAPARAAGRPGRQRAGRHRDHAVRHRAAAAGPAARRRGDRGRGAGRPALPDRRAAAGRAGRRRL</sequence>
<feature type="non-terminal residue" evidence="2">
    <location>
        <position position="1"/>
    </location>
</feature>
<feature type="compositionally biased region" description="Basic residues" evidence="1">
    <location>
        <begin position="81"/>
        <end position="103"/>
    </location>
</feature>
<gene>
    <name evidence="2" type="ORF">AVDCRST_MAG41-4442</name>
</gene>
<reference evidence="2" key="1">
    <citation type="submission" date="2020-02" db="EMBL/GenBank/DDBJ databases">
        <authorList>
            <person name="Meier V. D."/>
        </authorList>
    </citation>
    <scope>NUCLEOTIDE SEQUENCE</scope>
    <source>
        <strain evidence="2">AVDCRST_MAG41</strain>
    </source>
</reference>
<name>A0A6J4K000_9ACTN</name>
<feature type="non-terminal residue" evidence="2">
    <location>
        <position position="226"/>
    </location>
</feature>
<evidence type="ECO:0000313" key="2">
    <source>
        <dbReference type="EMBL" id="CAA9291986.1"/>
    </source>
</evidence>
<dbReference type="EMBL" id="CADCTP010000428">
    <property type="protein sequence ID" value="CAA9291986.1"/>
    <property type="molecule type" value="Genomic_DNA"/>
</dbReference>
<feature type="region of interest" description="Disordered" evidence="1">
    <location>
        <begin position="1"/>
        <end position="226"/>
    </location>
</feature>
<accession>A0A6J4K000</accession>
<proteinExistence type="predicted"/>